<feature type="transmembrane region" description="Helical" evidence="6">
    <location>
        <begin position="203"/>
        <end position="224"/>
    </location>
</feature>
<evidence type="ECO:0000256" key="5">
    <source>
        <dbReference type="ARBA" id="ARBA00038359"/>
    </source>
</evidence>
<feature type="transmembrane region" description="Helical" evidence="6">
    <location>
        <begin position="12"/>
        <end position="32"/>
    </location>
</feature>
<keyword evidence="3 6" id="KW-1133">Transmembrane helix</keyword>
<dbReference type="EMBL" id="WJXW01000002">
    <property type="protein sequence ID" value="KAF9739696.1"/>
    <property type="molecule type" value="Genomic_DNA"/>
</dbReference>
<evidence type="ECO:0000259" key="7">
    <source>
        <dbReference type="Pfam" id="PF20684"/>
    </source>
</evidence>
<keyword evidence="4 6" id="KW-0472">Membrane</keyword>
<dbReference type="PANTHER" id="PTHR33048">
    <property type="entry name" value="PTH11-LIKE INTEGRAL MEMBRANE PROTEIN (AFU_ORTHOLOGUE AFUA_5G11245)"/>
    <property type="match status" value="1"/>
</dbReference>
<evidence type="ECO:0000256" key="6">
    <source>
        <dbReference type="SAM" id="Phobius"/>
    </source>
</evidence>
<dbReference type="Proteomes" id="UP000756921">
    <property type="component" value="Unassembled WGS sequence"/>
</dbReference>
<feature type="transmembrane region" description="Helical" evidence="6">
    <location>
        <begin position="89"/>
        <end position="114"/>
    </location>
</feature>
<proteinExistence type="inferred from homology"/>
<evidence type="ECO:0000313" key="9">
    <source>
        <dbReference type="Proteomes" id="UP000756921"/>
    </source>
</evidence>
<feature type="transmembrane region" description="Helical" evidence="6">
    <location>
        <begin position="134"/>
        <end position="153"/>
    </location>
</feature>
<gene>
    <name evidence="8" type="ORF">PMIN01_02330</name>
</gene>
<accession>A0A9P6GQU1</accession>
<dbReference type="GO" id="GO:0016020">
    <property type="term" value="C:membrane"/>
    <property type="evidence" value="ECO:0007669"/>
    <property type="project" value="UniProtKB-SubCell"/>
</dbReference>
<feature type="domain" description="Rhodopsin" evidence="7">
    <location>
        <begin position="133"/>
        <end position="225"/>
    </location>
</feature>
<reference evidence="8" key="1">
    <citation type="journal article" date="2020" name="Mol. Plant Microbe Interact.">
        <title>Genome Sequence of the Biocontrol Agent Coniothyrium minitans strain Conio (IMI 134523).</title>
        <authorList>
            <person name="Patel D."/>
            <person name="Shittu T.A."/>
            <person name="Baroncelli R."/>
            <person name="Muthumeenakshi S."/>
            <person name="Osborne T.H."/>
            <person name="Janganan T.K."/>
            <person name="Sreenivasaprasad S."/>
        </authorList>
    </citation>
    <scope>NUCLEOTIDE SEQUENCE</scope>
    <source>
        <strain evidence="8">Conio</strain>
    </source>
</reference>
<name>A0A9P6GQU1_9PLEO</name>
<keyword evidence="9" id="KW-1185">Reference proteome</keyword>
<comment type="subcellular location">
    <subcellularLocation>
        <location evidence="1">Membrane</location>
        <topology evidence="1">Multi-pass membrane protein</topology>
    </subcellularLocation>
</comment>
<dbReference type="PANTHER" id="PTHR33048:SF47">
    <property type="entry name" value="INTEGRAL MEMBRANE PROTEIN-RELATED"/>
    <property type="match status" value="1"/>
</dbReference>
<dbReference type="InterPro" id="IPR052337">
    <property type="entry name" value="SAT4-like"/>
</dbReference>
<organism evidence="8 9">
    <name type="scientific">Paraphaeosphaeria minitans</name>
    <dbReference type="NCBI Taxonomy" id="565426"/>
    <lineage>
        <taxon>Eukaryota</taxon>
        <taxon>Fungi</taxon>
        <taxon>Dikarya</taxon>
        <taxon>Ascomycota</taxon>
        <taxon>Pezizomycotina</taxon>
        <taxon>Dothideomycetes</taxon>
        <taxon>Pleosporomycetidae</taxon>
        <taxon>Pleosporales</taxon>
        <taxon>Massarineae</taxon>
        <taxon>Didymosphaeriaceae</taxon>
        <taxon>Paraphaeosphaeria</taxon>
    </lineage>
</organism>
<keyword evidence="2 6" id="KW-0812">Transmembrane</keyword>
<feature type="transmembrane region" description="Helical" evidence="6">
    <location>
        <begin position="165"/>
        <end position="183"/>
    </location>
</feature>
<dbReference type="OrthoDB" id="5372266at2759"/>
<feature type="transmembrane region" description="Helical" evidence="6">
    <location>
        <begin position="44"/>
        <end position="69"/>
    </location>
</feature>
<dbReference type="Pfam" id="PF20684">
    <property type="entry name" value="Fung_rhodopsin"/>
    <property type="match status" value="1"/>
</dbReference>
<sequence>MVYTDIDMPLRGFIVLDWTLMTVSLILILIRVSMRTRNYGLSTIASIVADSFLILAWLSGCVLISINIWKNNLRMQYLHAPQQTRYYSVLESLSGHLLYVSWISLFFIYISLWSAKASLLAFYYSILPLKGPTAFTNIVTDVVILSMSISTLLTTKLNRTQRAGLAFAFIMGSVPIITALVRFNSLKLVQSISRASITHTIDVWALVEISSILAVCLPSFRTFVRQYGFSRLDGAN</sequence>
<evidence type="ECO:0000256" key="1">
    <source>
        <dbReference type="ARBA" id="ARBA00004141"/>
    </source>
</evidence>
<protein>
    <recommendedName>
        <fullName evidence="7">Rhodopsin domain-containing protein</fullName>
    </recommendedName>
</protein>
<evidence type="ECO:0000313" key="8">
    <source>
        <dbReference type="EMBL" id="KAF9739696.1"/>
    </source>
</evidence>
<dbReference type="AlphaFoldDB" id="A0A9P6GQU1"/>
<comment type="similarity">
    <text evidence="5">Belongs to the SAT4 family.</text>
</comment>
<dbReference type="InterPro" id="IPR049326">
    <property type="entry name" value="Rhodopsin_dom_fungi"/>
</dbReference>
<evidence type="ECO:0000256" key="4">
    <source>
        <dbReference type="ARBA" id="ARBA00023136"/>
    </source>
</evidence>
<evidence type="ECO:0000256" key="3">
    <source>
        <dbReference type="ARBA" id="ARBA00022989"/>
    </source>
</evidence>
<comment type="caution">
    <text evidence="8">The sequence shown here is derived from an EMBL/GenBank/DDBJ whole genome shotgun (WGS) entry which is preliminary data.</text>
</comment>
<evidence type="ECO:0000256" key="2">
    <source>
        <dbReference type="ARBA" id="ARBA00022692"/>
    </source>
</evidence>